<evidence type="ECO:0000259" key="5">
    <source>
        <dbReference type="PROSITE" id="PS50931"/>
    </source>
</evidence>
<dbReference type="InterPro" id="IPR058163">
    <property type="entry name" value="LysR-type_TF_proteobact-type"/>
</dbReference>
<dbReference type="GO" id="GO:0006351">
    <property type="term" value="P:DNA-templated transcription"/>
    <property type="evidence" value="ECO:0007669"/>
    <property type="project" value="TreeGrafter"/>
</dbReference>
<dbReference type="SUPFAM" id="SSF53850">
    <property type="entry name" value="Periplasmic binding protein-like II"/>
    <property type="match status" value="1"/>
</dbReference>
<evidence type="ECO:0000256" key="3">
    <source>
        <dbReference type="ARBA" id="ARBA00023125"/>
    </source>
</evidence>
<dbReference type="SUPFAM" id="SSF46785">
    <property type="entry name" value="Winged helix' DNA-binding domain"/>
    <property type="match status" value="1"/>
</dbReference>
<dbReference type="EMBL" id="JAAQPH010000018">
    <property type="protein sequence ID" value="NIA71017.1"/>
    <property type="molecule type" value="Genomic_DNA"/>
</dbReference>
<dbReference type="Gene3D" id="1.10.10.10">
    <property type="entry name" value="Winged helix-like DNA-binding domain superfamily/Winged helix DNA-binding domain"/>
    <property type="match status" value="1"/>
</dbReference>
<evidence type="ECO:0000313" key="7">
    <source>
        <dbReference type="Proteomes" id="UP000761264"/>
    </source>
</evidence>
<dbReference type="InterPro" id="IPR005119">
    <property type="entry name" value="LysR_subst-bd"/>
</dbReference>
<keyword evidence="7" id="KW-1185">Reference proteome</keyword>
<feature type="domain" description="HTH lysR-type" evidence="5">
    <location>
        <begin position="7"/>
        <end position="64"/>
    </location>
</feature>
<organism evidence="6 7">
    <name type="scientific">Pelagibius litoralis</name>
    <dbReference type="NCBI Taxonomy" id="374515"/>
    <lineage>
        <taxon>Bacteria</taxon>
        <taxon>Pseudomonadati</taxon>
        <taxon>Pseudomonadota</taxon>
        <taxon>Alphaproteobacteria</taxon>
        <taxon>Rhodospirillales</taxon>
        <taxon>Rhodovibrionaceae</taxon>
        <taxon>Pelagibius</taxon>
    </lineage>
</organism>
<dbReference type="CDD" id="cd08432">
    <property type="entry name" value="PBP2_GcdR_TrpI_HvrB_AmpR_like"/>
    <property type="match status" value="1"/>
</dbReference>
<dbReference type="AlphaFoldDB" id="A0A967F0W1"/>
<gene>
    <name evidence="6" type="ORF">HBA54_20670</name>
</gene>
<sequence length="303" mass="32339">MNELARLHLNGLRALEAAGRLGSLTAAAAELGVSLGAVSQQVLKAEAQLGQAVFVRSSKGLQPTAFGHQVLPHLNEGFRHLAAAAALSRAAEQNSLTVSVAPVLAAKWLVPRLNRFTAREPDLKLRIEASIDLADLDHSDVDVAVRIGKGGWPGVTAAHLLDHKVFPVCSPALAEKLTKPEDLAGIPVIRDNGAMFTWDAWLAPEGHQGLHLSEGPVYSDAALCLQAAIAGQGVFLAWPTLAHYAIASRQLVAPFPGRHRTGFAYWLVTSAQRPKSAKLRAFEAWLREEFAAFADEEESPAAG</sequence>
<dbReference type="PANTHER" id="PTHR30537">
    <property type="entry name" value="HTH-TYPE TRANSCRIPTIONAL REGULATOR"/>
    <property type="match status" value="1"/>
</dbReference>
<evidence type="ECO:0000313" key="6">
    <source>
        <dbReference type="EMBL" id="NIA71017.1"/>
    </source>
</evidence>
<proteinExistence type="inferred from homology"/>
<comment type="similarity">
    <text evidence="1">Belongs to the LysR transcriptional regulatory family.</text>
</comment>
<dbReference type="GO" id="GO:0003700">
    <property type="term" value="F:DNA-binding transcription factor activity"/>
    <property type="evidence" value="ECO:0007669"/>
    <property type="project" value="InterPro"/>
</dbReference>
<evidence type="ECO:0000256" key="1">
    <source>
        <dbReference type="ARBA" id="ARBA00009437"/>
    </source>
</evidence>
<keyword evidence="4" id="KW-0804">Transcription</keyword>
<dbReference type="InterPro" id="IPR036388">
    <property type="entry name" value="WH-like_DNA-bd_sf"/>
</dbReference>
<evidence type="ECO:0000256" key="2">
    <source>
        <dbReference type="ARBA" id="ARBA00023015"/>
    </source>
</evidence>
<name>A0A967F0W1_9PROT</name>
<dbReference type="Gene3D" id="3.40.190.10">
    <property type="entry name" value="Periplasmic binding protein-like II"/>
    <property type="match status" value="2"/>
</dbReference>
<dbReference type="Pfam" id="PF00126">
    <property type="entry name" value="HTH_1"/>
    <property type="match status" value="1"/>
</dbReference>
<evidence type="ECO:0000256" key="4">
    <source>
        <dbReference type="ARBA" id="ARBA00023163"/>
    </source>
</evidence>
<dbReference type="Pfam" id="PF03466">
    <property type="entry name" value="LysR_substrate"/>
    <property type="match status" value="1"/>
</dbReference>
<dbReference type="InterPro" id="IPR000847">
    <property type="entry name" value="LysR_HTH_N"/>
</dbReference>
<protein>
    <submittedName>
        <fullName evidence="6">LysR family transcriptional regulator</fullName>
    </submittedName>
</protein>
<comment type="caution">
    <text evidence="6">The sequence shown here is derived from an EMBL/GenBank/DDBJ whole genome shotgun (WGS) entry which is preliminary data.</text>
</comment>
<dbReference type="PROSITE" id="PS50931">
    <property type="entry name" value="HTH_LYSR"/>
    <property type="match status" value="1"/>
</dbReference>
<keyword evidence="2" id="KW-0805">Transcription regulation</keyword>
<dbReference type="GO" id="GO:0043565">
    <property type="term" value="F:sequence-specific DNA binding"/>
    <property type="evidence" value="ECO:0007669"/>
    <property type="project" value="TreeGrafter"/>
</dbReference>
<reference evidence="6" key="1">
    <citation type="submission" date="2020-03" db="EMBL/GenBank/DDBJ databases">
        <title>Genome of Pelagibius litoralis DSM 21314T.</title>
        <authorList>
            <person name="Wang G."/>
        </authorList>
    </citation>
    <scope>NUCLEOTIDE SEQUENCE</scope>
    <source>
        <strain evidence="6">DSM 21314</strain>
    </source>
</reference>
<accession>A0A967F0W1</accession>
<dbReference type="Proteomes" id="UP000761264">
    <property type="component" value="Unassembled WGS sequence"/>
</dbReference>
<dbReference type="PANTHER" id="PTHR30537:SF74">
    <property type="entry name" value="HTH-TYPE TRANSCRIPTIONAL REGULATOR TRPI"/>
    <property type="match status" value="1"/>
</dbReference>
<dbReference type="RefSeq" id="WP_167228219.1">
    <property type="nucleotide sequence ID" value="NZ_JAAQPH010000018.1"/>
</dbReference>
<dbReference type="InterPro" id="IPR036390">
    <property type="entry name" value="WH_DNA-bd_sf"/>
</dbReference>
<keyword evidence="3" id="KW-0238">DNA-binding</keyword>